<reference evidence="1" key="1">
    <citation type="submission" date="2020-06" db="EMBL/GenBank/DDBJ databases">
        <authorList>
            <person name="Li T."/>
            <person name="Hu X."/>
            <person name="Zhang T."/>
            <person name="Song X."/>
            <person name="Zhang H."/>
            <person name="Dai N."/>
            <person name="Sheng W."/>
            <person name="Hou X."/>
            <person name="Wei L."/>
        </authorList>
    </citation>
    <scope>NUCLEOTIDE SEQUENCE</scope>
    <source>
        <strain evidence="1">G02</strain>
        <tissue evidence="1">Leaf</tissue>
    </source>
</reference>
<feature type="non-terminal residue" evidence="1">
    <location>
        <position position="1"/>
    </location>
</feature>
<comment type="caution">
    <text evidence="1">The sequence shown here is derived from an EMBL/GenBank/DDBJ whole genome shotgun (WGS) entry which is preliminary data.</text>
</comment>
<proteinExistence type="predicted"/>
<accession>A0AAW2P2D2</accession>
<feature type="non-terminal residue" evidence="1">
    <location>
        <position position="66"/>
    </location>
</feature>
<protein>
    <recommendedName>
        <fullName evidence="2">Reverse transcriptase domain-containing protein</fullName>
    </recommendedName>
</protein>
<organism evidence="1">
    <name type="scientific">Sesamum radiatum</name>
    <name type="common">Black benniseed</name>
    <dbReference type="NCBI Taxonomy" id="300843"/>
    <lineage>
        <taxon>Eukaryota</taxon>
        <taxon>Viridiplantae</taxon>
        <taxon>Streptophyta</taxon>
        <taxon>Embryophyta</taxon>
        <taxon>Tracheophyta</taxon>
        <taxon>Spermatophyta</taxon>
        <taxon>Magnoliopsida</taxon>
        <taxon>eudicotyledons</taxon>
        <taxon>Gunneridae</taxon>
        <taxon>Pentapetalae</taxon>
        <taxon>asterids</taxon>
        <taxon>lamiids</taxon>
        <taxon>Lamiales</taxon>
        <taxon>Pedaliaceae</taxon>
        <taxon>Sesamum</taxon>
    </lineage>
</organism>
<evidence type="ECO:0000313" key="1">
    <source>
        <dbReference type="EMBL" id="KAL0349994.1"/>
    </source>
</evidence>
<dbReference type="EMBL" id="JACGWJ010000018">
    <property type="protein sequence ID" value="KAL0349994.1"/>
    <property type="molecule type" value="Genomic_DNA"/>
</dbReference>
<evidence type="ECO:0008006" key="2">
    <source>
        <dbReference type="Google" id="ProtNLM"/>
    </source>
</evidence>
<gene>
    <name evidence="1" type="ORF">Sradi_4148600</name>
</gene>
<dbReference type="AlphaFoldDB" id="A0AAW2P2D2"/>
<reference evidence="1" key="2">
    <citation type="journal article" date="2024" name="Plant">
        <title>Genomic evolution and insights into agronomic trait innovations of Sesamum species.</title>
        <authorList>
            <person name="Miao H."/>
            <person name="Wang L."/>
            <person name="Qu L."/>
            <person name="Liu H."/>
            <person name="Sun Y."/>
            <person name="Le M."/>
            <person name="Wang Q."/>
            <person name="Wei S."/>
            <person name="Zheng Y."/>
            <person name="Lin W."/>
            <person name="Duan Y."/>
            <person name="Cao H."/>
            <person name="Xiong S."/>
            <person name="Wang X."/>
            <person name="Wei L."/>
            <person name="Li C."/>
            <person name="Ma Q."/>
            <person name="Ju M."/>
            <person name="Zhao R."/>
            <person name="Li G."/>
            <person name="Mu C."/>
            <person name="Tian Q."/>
            <person name="Mei H."/>
            <person name="Zhang T."/>
            <person name="Gao T."/>
            <person name="Zhang H."/>
        </authorList>
    </citation>
    <scope>NUCLEOTIDE SEQUENCE</scope>
    <source>
        <strain evidence="1">G02</strain>
    </source>
</reference>
<sequence length="66" mass="7614">GKLITDNVLLTFELNHHLQSSQRSNGGYIAIKLDKSKAYDRAKWIFLRGVLLQLRFNHSFSSLSYC</sequence>
<name>A0AAW2P2D2_SESRA</name>